<evidence type="ECO:0000313" key="2">
    <source>
        <dbReference type="Proteomes" id="UP001465668"/>
    </source>
</evidence>
<keyword evidence="2" id="KW-1185">Reference proteome</keyword>
<protein>
    <submittedName>
        <fullName evidence="1">Uncharacterized protein</fullName>
    </submittedName>
</protein>
<comment type="caution">
    <text evidence="1">The sequence shown here is derived from an EMBL/GenBank/DDBJ whole genome shotgun (WGS) entry which is preliminary data.</text>
</comment>
<proteinExistence type="predicted"/>
<dbReference type="SUPFAM" id="SSF53756">
    <property type="entry name" value="UDP-Glycosyltransferase/glycogen phosphorylase"/>
    <property type="match status" value="1"/>
</dbReference>
<name>A0ABR2Y9E9_9PEZI</name>
<sequence length="116" mass="13239">MHTYQIQVLTHALSVAIEDLFATQQLPPSLPWVFSCCLAAEKHIDVLLYVFIRLPPDLDAALRRIGDGALSHKLQDLAQQPEVDYRVAFTGYVFRRSKVQFPHTGCCLRYAFYGRT</sequence>
<organism evidence="1 2">
    <name type="scientific">Seiridium cardinale</name>
    <dbReference type="NCBI Taxonomy" id="138064"/>
    <lineage>
        <taxon>Eukaryota</taxon>
        <taxon>Fungi</taxon>
        <taxon>Dikarya</taxon>
        <taxon>Ascomycota</taxon>
        <taxon>Pezizomycotina</taxon>
        <taxon>Sordariomycetes</taxon>
        <taxon>Xylariomycetidae</taxon>
        <taxon>Amphisphaeriales</taxon>
        <taxon>Sporocadaceae</taxon>
        <taxon>Seiridium</taxon>
    </lineage>
</organism>
<gene>
    <name evidence="1" type="ORF">SCAR479_00410</name>
</gene>
<evidence type="ECO:0000313" key="1">
    <source>
        <dbReference type="EMBL" id="KAK9783851.1"/>
    </source>
</evidence>
<reference evidence="1 2" key="1">
    <citation type="submission" date="2024-02" db="EMBL/GenBank/DDBJ databases">
        <title>First draft genome assembly of two strains of Seiridium cardinale.</title>
        <authorList>
            <person name="Emiliani G."/>
            <person name="Scali E."/>
        </authorList>
    </citation>
    <scope>NUCLEOTIDE SEQUENCE [LARGE SCALE GENOMIC DNA]</scope>
    <source>
        <strain evidence="1 2">BM-138-000479</strain>
    </source>
</reference>
<dbReference type="EMBL" id="JARVKM010000001">
    <property type="protein sequence ID" value="KAK9783851.1"/>
    <property type="molecule type" value="Genomic_DNA"/>
</dbReference>
<dbReference type="Proteomes" id="UP001465668">
    <property type="component" value="Unassembled WGS sequence"/>
</dbReference>
<accession>A0ABR2Y9E9</accession>
<dbReference type="Gene3D" id="3.40.50.2000">
    <property type="entry name" value="Glycogen Phosphorylase B"/>
    <property type="match status" value="1"/>
</dbReference>